<reference evidence="1 2" key="1">
    <citation type="submission" date="2019-05" db="EMBL/GenBank/DDBJ databases">
        <title>Another draft genome of Portunus trituberculatus and its Hox gene families provides insights of decapod evolution.</title>
        <authorList>
            <person name="Jeong J.-H."/>
            <person name="Song I."/>
            <person name="Kim S."/>
            <person name="Choi T."/>
            <person name="Kim D."/>
            <person name="Ryu S."/>
            <person name="Kim W."/>
        </authorList>
    </citation>
    <scope>NUCLEOTIDE SEQUENCE [LARGE SCALE GENOMIC DNA]</scope>
    <source>
        <tissue evidence="1">Muscle</tissue>
    </source>
</reference>
<dbReference type="AlphaFoldDB" id="A0A5B7HNS8"/>
<protein>
    <submittedName>
        <fullName evidence="1">Uncharacterized protein</fullName>
    </submittedName>
</protein>
<name>A0A5B7HNS8_PORTR</name>
<organism evidence="1 2">
    <name type="scientific">Portunus trituberculatus</name>
    <name type="common">Swimming crab</name>
    <name type="synonym">Neptunus trituberculatus</name>
    <dbReference type="NCBI Taxonomy" id="210409"/>
    <lineage>
        <taxon>Eukaryota</taxon>
        <taxon>Metazoa</taxon>
        <taxon>Ecdysozoa</taxon>
        <taxon>Arthropoda</taxon>
        <taxon>Crustacea</taxon>
        <taxon>Multicrustacea</taxon>
        <taxon>Malacostraca</taxon>
        <taxon>Eumalacostraca</taxon>
        <taxon>Eucarida</taxon>
        <taxon>Decapoda</taxon>
        <taxon>Pleocyemata</taxon>
        <taxon>Brachyura</taxon>
        <taxon>Eubrachyura</taxon>
        <taxon>Portunoidea</taxon>
        <taxon>Portunidae</taxon>
        <taxon>Portuninae</taxon>
        <taxon>Portunus</taxon>
    </lineage>
</organism>
<sequence length="101" mass="11235">MPQASLGVSPAEGSAYVGIDTLQEQTRLRALRRGYTFNLVVVGECTLHSQHSHHWYTGGDRSYHTQVIGLLMKGLASQTGELACYVCLTYLHVVCWVGLYY</sequence>
<evidence type="ECO:0000313" key="1">
    <source>
        <dbReference type="EMBL" id="MPC71359.1"/>
    </source>
</evidence>
<dbReference type="Proteomes" id="UP000324222">
    <property type="component" value="Unassembled WGS sequence"/>
</dbReference>
<dbReference type="EMBL" id="VSRR010032742">
    <property type="protein sequence ID" value="MPC71359.1"/>
    <property type="molecule type" value="Genomic_DNA"/>
</dbReference>
<comment type="caution">
    <text evidence="1">The sequence shown here is derived from an EMBL/GenBank/DDBJ whole genome shotgun (WGS) entry which is preliminary data.</text>
</comment>
<proteinExistence type="predicted"/>
<dbReference type="OrthoDB" id="416553at2759"/>
<gene>
    <name evidence="1" type="ORF">E2C01_065637</name>
</gene>
<evidence type="ECO:0000313" key="2">
    <source>
        <dbReference type="Proteomes" id="UP000324222"/>
    </source>
</evidence>
<accession>A0A5B7HNS8</accession>
<keyword evidence="2" id="KW-1185">Reference proteome</keyword>